<evidence type="ECO:0000313" key="3">
    <source>
        <dbReference type="EMBL" id="ADY55866.1"/>
    </source>
</evidence>
<dbReference type="HOGENOM" id="CLU_081811_1_1_9"/>
<feature type="domain" description="PglD N-terminal" evidence="2">
    <location>
        <begin position="3"/>
        <end position="86"/>
    </location>
</feature>
<dbReference type="InterPro" id="IPR041561">
    <property type="entry name" value="PglD_N"/>
</dbReference>
<evidence type="ECO:0000256" key="1">
    <source>
        <dbReference type="PIRSR" id="PIRSR620019-1"/>
    </source>
</evidence>
<dbReference type="PANTHER" id="PTHR43300">
    <property type="entry name" value="ACETYLTRANSFERASE"/>
    <property type="match status" value="1"/>
</dbReference>
<evidence type="ECO:0000313" key="4">
    <source>
        <dbReference type="Proteomes" id="UP000007488"/>
    </source>
</evidence>
<feature type="site" description="Increases basicity of active site His" evidence="1">
    <location>
        <position position="142"/>
    </location>
</feature>
<dbReference type="RefSeq" id="WP_013624736.1">
    <property type="nucleotide sequence ID" value="NC_015172.1"/>
</dbReference>
<dbReference type="NCBIfam" id="TIGR03570">
    <property type="entry name" value="NeuD_NnaD"/>
    <property type="match status" value="1"/>
</dbReference>
<dbReference type="SUPFAM" id="SSF51161">
    <property type="entry name" value="Trimeric LpxA-like enzymes"/>
    <property type="match status" value="1"/>
</dbReference>
<dbReference type="InterPro" id="IPR020019">
    <property type="entry name" value="AcTrfase_PglD-like"/>
</dbReference>
<dbReference type="Gene3D" id="3.40.50.20">
    <property type="match status" value="1"/>
</dbReference>
<protein>
    <submittedName>
        <fullName evidence="3">Sugar O-acyltransferase, sialic acid O-acetyltransferase NeuD family</fullName>
    </submittedName>
</protein>
<reference evidence="4" key="2">
    <citation type="submission" date="2011-02" db="EMBL/GenBank/DDBJ databases">
        <title>The complete genome of Syntrophobotulus glycolicus DSM 8271.</title>
        <authorList>
            <person name="Lucas S."/>
            <person name="Copeland A."/>
            <person name="Lapidus A."/>
            <person name="Bruce D."/>
            <person name="Goodwin L."/>
            <person name="Pitluck S."/>
            <person name="Kyrpides N."/>
            <person name="Mavromatis K."/>
            <person name="Pagani I."/>
            <person name="Ivanova N."/>
            <person name="Mikhailova N."/>
            <person name="Chertkov O."/>
            <person name="Held B."/>
            <person name="Detter J.C."/>
            <person name="Tapia R."/>
            <person name="Han C."/>
            <person name="Land M."/>
            <person name="Hauser L."/>
            <person name="Markowitz V."/>
            <person name="Cheng J.-F."/>
            <person name="Hugenholtz P."/>
            <person name="Woyke T."/>
            <person name="Wu D."/>
            <person name="Spring S."/>
            <person name="Schroeder M."/>
            <person name="Brambilla E."/>
            <person name="Klenk H.-P."/>
            <person name="Eisen J.A."/>
        </authorList>
    </citation>
    <scope>NUCLEOTIDE SEQUENCE [LARGE SCALE GENOMIC DNA]</scope>
    <source>
        <strain evidence="4">DSM 8271 / FlGlyR</strain>
    </source>
</reference>
<organism evidence="3 4">
    <name type="scientific">Syntrophobotulus glycolicus (strain DSM 8271 / FlGlyR)</name>
    <dbReference type="NCBI Taxonomy" id="645991"/>
    <lineage>
        <taxon>Bacteria</taxon>
        <taxon>Bacillati</taxon>
        <taxon>Bacillota</taxon>
        <taxon>Clostridia</taxon>
        <taxon>Eubacteriales</taxon>
        <taxon>Desulfitobacteriaceae</taxon>
        <taxon>Syntrophobotulus</taxon>
    </lineage>
</organism>
<dbReference type="PANTHER" id="PTHR43300:SF7">
    <property type="entry name" value="UDP-N-ACETYLBACILLOSAMINE N-ACETYLTRANSFERASE"/>
    <property type="match status" value="1"/>
</dbReference>
<dbReference type="AlphaFoldDB" id="F0SXN3"/>
<sequence>MKDLIIFGAGNFGREVVQLVKDINTDKSQWNLLGYIDETVEKQGAMINHCMVLGNLDWLKKNIRPDLWMVCAVANCKNKYSILNKLSGMKVKFANLIHPNVKLSHFVHLGIGNIICWNTFLSIDTQIGNHIILSPGCAIGHDSVIEDYSTLYWNVNLSGNVRIGEGCEIGTKAVVLPKKAVGKWSVVGAGSVVTKNVPENSIVVGVPARPIIFNEQDY</sequence>
<dbReference type="OrthoDB" id="9801456at2"/>
<keyword evidence="4" id="KW-1185">Reference proteome</keyword>
<dbReference type="eggNOG" id="COG0110">
    <property type="taxonomic scope" value="Bacteria"/>
</dbReference>
<dbReference type="Proteomes" id="UP000007488">
    <property type="component" value="Chromosome"/>
</dbReference>
<gene>
    <name evidence="3" type="ordered locus">Sgly_1566</name>
</gene>
<dbReference type="Pfam" id="PF17836">
    <property type="entry name" value="PglD_N"/>
    <property type="match status" value="1"/>
</dbReference>
<dbReference type="InterPro" id="IPR050179">
    <property type="entry name" value="Trans_hexapeptide_repeat"/>
</dbReference>
<feature type="active site" description="Proton acceptor" evidence="1">
    <location>
        <position position="141"/>
    </location>
</feature>
<dbReference type="EMBL" id="CP002547">
    <property type="protein sequence ID" value="ADY55866.1"/>
    <property type="molecule type" value="Genomic_DNA"/>
</dbReference>
<dbReference type="STRING" id="645991.Sgly_1566"/>
<evidence type="ECO:0000259" key="2">
    <source>
        <dbReference type="Pfam" id="PF17836"/>
    </source>
</evidence>
<reference evidence="3 4" key="1">
    <citation type="journal article" date="2011" name="Stand. Genomic Sci.">
        <title>Complete genome sequence of Syntrophobotulus glycolicus type strain (FlGlyR).</title>
        <authorList>
            <person name="Han C."/>
            <person name="Mwirichia R."/>
            <person name="Chertkov O."/>
            <person name="Held B."/>
            <person name="Lapidus A."/>
            <person name="Nolan M."/>
            <person name="Lucas S."/>
            <person name="Hammon N."/>
            <person name="Deshpande S."/>
            <person name="Cheng J.F."/>
            <person name="Tapia R."/>
            <person name="Goodwin L."/>
            <person name="Pitluck S."/>
            <person name="Huntemann M."/>
            <person name="Liolios K."/>
            <person name="Ivanova N."/>
            <person name="Pagani I."/>
            <person name="Mavromatis K."/>
            <person name="Ovchinikova G."/>
            <person name="Pati A."/>
            <person name="Chen A."/>
            <person name="Palaniappan K."/>
            <person name="Land M."/>
            <person name="Hauser L."/>
            <person name="Brambilla E.M."/>
            <person name="Rohde M."/>
            <person name="Spring S."/>
            <person name="Sikorski J."/>
            <person name="Goker M."/>
            <person name="Woyke T."/>
            <person name="Bristow J."/>
            <person name="Eisen J.A."/>
            <person name="Markowitz V."/>
            <person name="Hugenholtz P."/>
            <person name="Kyrpides N.C."/>
            <person name="Klenk H.P."/>
            <person name="Detter J.C."/>
        </authorList>
    </citation>
    <scope>NUCLEOTIDE SEQUENCE [LARGE SCALE GENOMIC DNA]</scope>
    <source>
        <strain evidence="4">DSM 8271 / FlGlyR</strain>
    </source>
</reference>
<dbReference type="CDD" id="cd03360">
    <property type="entry name" value="LbH_AT_putative"/>
    <property type="match status" value="1"/>
</dbReference>
<dbReference type="KEGG" id="sgy:Sgly_1566"/>
<proteinExistence type="predicted"/>
<name>F0SXN3_SYNGF</name>
<accession>F0SXN3</accession>
<dbReference type="Gene3D" id="2.160.10.10">
    <property type="entry name" value="Hexapeptide repeat proteins"/>
    <property type="match status" value="1"/>
</dbReference>
<dbReference type="InterPro" id="IPR011004">
    <property type="entry name" value="Trimer_LpxA-like_sf"/>
</dbReference>